<name>A0A131YAJ0_RHIAP</name>
<dbReference type="EMBL" id="GEDV01012204">
    <property type="protein sequence ID" value="JAP76353.1"/>
    <property type="molecule type" value="Transcribed_RNA"/>
</dbReference>
<reference evidence="1" key="1">
    <citation type="journal article" date="2016" name="Ticks Tick Borne Dis.">
        <title>De novo assembly and annotation of the salivary gland transcriptome of Rhipicephalus appendiculatus male and female ticks during blood feeding.</title>
        <authorList>
            <person name="de Castro M.H."/>
            <person name="de Klerk D."/>
            <person name="Pienaar R."/>
            <person name="Latif A.A."/>
            <person name="Rees D.J."/>
            <person name="Mans B.J."/>
        </authorList>
    </citation>
    <scope>NUCLEOTIDE SEQUENCE</scope>
    <source>
        <tissue evidence="1">Salivary glands</tissue>
    </source>
</reference>
<accession>A0A131YAJ0</accession>
<sequence length="86" mass="9521">MLIRVQSSSVDKQRFICNLFCALALCNRDGEVLSLKCPFLLKVAAGSNVREGSVECRRSFMKPRDSSSPVISCTEVLAGRCMRYAT</sequence>
<protein>
    <submittedName>
        <fullName evidence="1">Uncharacterized protein</fullName>
    </submittedName>
</protein>
<evidence type="ECO:0000313" key="1">
    <source>
        <dbReference type="EMBL" id="JAP76353.1"/>
    </source>
</evidence>
<proteinExistence type="predicted"/>
<organism evidence="1">
    <name type="scientific">Rhipicephalus appendiculatus</name>
    <name type="common">Brown ear tick</name>
    <dbReference type="NCBI Taxonomy" id="34631"/>
    <lineage>
        <taxon>Eukaryota</taxon>
        <taxon>Metazoa</taxon>
        <taxon>Ecdysozoa</taxon>
        <taxon>Arthropoda</taxon>
        <taxon>Chelicerata</taxon>
        <taxon>Arachnida</taxon>
        <taxon>Acari</taxon>
        <taxon>Parasitiformes</taxon>
        <taxon>Ixodida</taxon>
        <taxon>Ixodoidea</taxon>
        <taxon>Ixodidae</taxon>
        <taxon>Rhipicephalinae</taxon>
        <taxon>Rhipicephalus</taxon>
        <taxon>Rhipicephalus</taxon>
    </lineage>
</organism>
<dbReference type="AlphaFoldDB" id="A0A131YAJ0"/>